<dbReference type="Gene3D" id="3.40.50.2300">
    <property type="match status" value="2"/>
</dbReference>
<sequence length="356" mass="36124">MKKHTLKKLLSLAAAAAMTLPLAACSTGGGSASPSAVPSGSASPSASTAVSPSAETKNVTIGIIQYAPHPSLDNCTEGTIQGLEAAGYKDSENGVTIDVKNAQGQAETADMIAKNMVASKYDLIIGVATPAAMSAYSAAKDSGIPTVFCAVSDPVAAGLVKTLENPGNGTTGTTDTLNLDGQLKMIRAMLPDAKTVGVLYTTSEPNSVSALETFKELAPKYDLTVEAVGITNESEVASGAAALVGKGVDCVNNFTDNNVVNNLSTLLHATDAAGIPVFGSEIEQVRNGCVASESLDYVALGVETGNLAVQVLNGADPSAIPVSVVADSVPVYSQANFDKFGMTLPADYSSAENVDQ</sequence>
<dbReference type="EMBL" id="FLUN01000001">
    <property type="protein sequence ID" value="SBW06992.1"/>
    <property type="molecule type" value="Genomic_DNA"/>
</dbReference>
<keyword evidence="2" id="KW-0732">Signal</keyword>
<dbReference type="InterPro" id="IPR007487">
    <property type="entry name" value="ABC_transpt-TYRBP-like"/>
</dbReference>
<evidence type="ECO:0000256" key="1">
    <source>
        <dbReference type="SAM" id="MobiDB-lite"/>
    </source>
</evidence>
<name>A0A212K5T1_9FIRM</name>
<accession>A0A212K5T1</accession>
<dbReference type="CDD" id="cd06325">
    <property type="entry name" value="PBP1_ABC_unchar_transporter"/>
    <property type="match status" value="1"/>
</dbReference>
<dbReference type="InterPro" id="IPR028082">
    <property type="entry name" value="Peripla_BP_I"/>
</dbReference>
<dbReference type="PANTHER" id="PTHR35271">
    <property type="entry name" value="ABC TRANSPORTER, SUBSTRATE-BINDING LIPOPROTEIN-RELATED"/>
    <property type="match status" value="1"/>
</dbReference>
<proteinExistence type="predicted"/>
<gene>
    <name evidence="3" type="ORF">KL86CLO1_12241</name>
</gene>
<evidence type="ECO:0000256" key="2">
    <source>
        <dbReference type="SAM" id="SignalP"/>
    </source>
</evidence>
<dbReference type="PANTHER" id="PTHR35271:SF1">
    <property type="entry name" value="ABC TRANSPORTER, SUBSTRATE-BINDING LIPOPROTEIN"/>
    <property type="match status" value="1"/>
</dbReference>
<reference evidence="3" key="1">
    <citation type="submission" date="2016-04" db="EMBL/GenBank/DDBJ databases">
        <authorList>
            <person name="Evans L.H."/>
            <person name="Alamgir A."/>
            <person name="Owens N."/>
            <person name="Weber N.D."/>
            <person name="Virtaneva K."/>
            <person name="Barbian K."/>
            <person name="Babar A."/>
            <person name="Rosenke K."/>
        </authorList>
    </citation>
    <scope>NUCLEOTIDE SEQUENCE</scope>
    <source>
        <strain evidence="3">86</strain>
    </source>
</reference>
<feature type="region of interest" description="Disordered" evidence="1">
    <location>
        <begin position="31"/>
        <end position="51"/>
    </location>
</feature>
<feature type="signal peptide" evidence="2">
    <location>
        <begin position="1"/>
        <end position="23"/>
    </location>
</feature>
<dbReference type="AlphaFoldDB" id="A0A212K5T1"/>
<evidence type="ECO:0000313" key="3">
    <source>
        <dbReference type="EMBL" id="SBW06992.1"/>
    </source>
</evidence>
<dbReference type="SUPFAM" id="SSF53822">
    <property type="entry name" value="Periplasmic binding protein-like I"/>
    <property type="match status" value="1"/>
</dbReference>
<organism evidence="3">
    <name type="scientific">uncultured Eubacteriales bacterium</name>
    <dbReference type="NCBI Taxonomy" id="172733"/>
    <lineage>
        <taxon>Bacteria</taxon>
        <taxon>Bacillati</taxon>
        <taxon>Bacillota</taxon>
        <taxon>Clostridia</taxon>
        <taxon>Eubacteriales</taxon>
        <taxon>environmental samples</taxon>
    </lineage>
</organism>
<dbReference type="Pfam" id="PF04392">
    <property type="entry name" value="ABC_sub_bind"/>
    <property type="match status" value="1"/>
</dbReference>
<feature type="chain" id="PRO_5039232300" evidence="2">
    <location>
        <begin position="24"/>
        <end position="356"/>
    </location>
</feature>
<protein>
    <submittedName>
        <fullName evidence="3">Oligopeptide ABC transporter, oligopeptide-binding protein</fullName>
    </submittedName>
</protein>